<gene>
    <name evidence="2" type="ORF">HPB52_023523</name>
</gene>
<keyword evidence="3" id="KW-1185">Reference proteome</keyword>
<organism evidence="2 3">
    <name type="scientific">Rhipicephalus sanguineus</name>
    <name type="common">Brown dog tick</name>
    <name type="synonym">Ixodes sanguineus</name>
    <dbReference type="NCBI Taxonomy" id="34632"/>
    <lineage>
        <taxon>Eukaryota</taxon>
        <taxon>Metazoa</taxon>
        <taxon>Ecdysozoa</taxon>
        <taxon>Arthropoda</taxon>
        <taxon>Chelicerata</taxon>
        <taxon>Arachnida</taxon>
        <taxon>Acari</taxon>
        <taxon>Parasitiformes</taxon>
        <taxon>Ixodida</taxon>
        <taxon>Ixodoidea</taxon>
        <taxon>Ixodidae</taxon>
        <taxon>Rhipicephalinae</taxon>
        <taxon>Rhipicephalus</taxon>
        <taxon>Rhipicephalus</taxon>
    </lineage>
</organism>
<protein>
    <submittedName>
        <fullName evidence="2">Uncharacterized protein</fullName>
    </submittedName>
</protein>
<dbReference type="EMBL" id="JABSTV010001245">
    <property type="protein sequence ID" value="KAH7984694.1"/>
    <property type="molecule type" value="Genomic_DNA"/>
</dbReference>
<sequence length="146" mass="15035">MGAMTNRRCEATPRSAQLTRATASVRSAALSGSIPQSPLKKNDAVRGAARVSSVECSATIATGDDDARAASLAGLCSPGIATTHSLRPFAMAHSSVPPRLPGFATQQLGHPAARPETREAQVRSGSLTRQANLPARPGVDVCHLAV</sequence>
<evidence type="ECO:0000256" key="1">
    <source>
        <dbReference type="SAM" id="MobiDB-lite"/>
    </source>
</evidence>
<proteinExistence type="predicted"/>
<name>A0A9D4TC60_RHISA</name>
<feature type="region of interest" description="Disordered" evidence="1">
    <location>
        <begin position="1"/>
        <end position="20"/>
    </location>
</feature>
<reference evidence="2" key="1">
    <citation type="journal article" date="2020" name="Cell">
        <title>Large-Scale Comparative Analyses of Tick Genomes Elucidate Their Genetic Diversity and Vector Capacities.</title>
        <authorList>
            <consortium name="Tick Genome and Microbiome Consortium (TIGMIC)"/>
            <person name="Jia N."/>
            <person name="Wang J."/>
            <person name="Shi W."/>
            <person name="Du L."/>
            <person name="Sun Y."/>
            <person name="Zhan W."/>
            <person name="Jiang J.F."/>
            <person name="Wang Q."/>
            <person name="Zhang B."/>
            <person name="Ji P."/>
            <person name="Bell-Sakyi L."/>
            <person name="Cui X.M."/>
            <person name="Yuan T.T."/>
            <person name="Jiang B.G."/>
            <person name="Yang W.F."/>
            <person name="Lam T.T."/>
            <person name="Chang Q.C."/>
            <person name="Ding S.J."/>
            <person name="Wang X.J."/>
            <person name="Zhu J.G."/>
            <person name="Ruan X.D."/>
            <person name="Zhao L."/>
            <person name="Wei J.T."/>
            <person name="Ye R.Z."/>
            <person name="Que T.C."/>
            <person name="Du C.H."/>
            <person name="Zhou Y.H."/>
            <person name="Cheng J.X."/>
            <person name="Dai P.F."/>
            <person name="Guo W.B."/>
            <person name="Han X.H."/>
            <person name="Huang E.J."/>
            <person name="Li L.F."/>
            <person name="Wei W."/>
            <person name="Gao Y.C."/>
            <person name="Liu J.Z."/>
            <person name="Shao H.Z."/>
            <person name="Wang X."/>
            <person name="Wang C.C."/>
            <person name="Yang T.C."/>
            <person name="Huo Q.B."/>
            <person name="Li W."/>
            <person name="Chen H.Y."/>
            <person name="Chen S.E."/>
            <person name="Zhou L.G."/>
            <person name="Ni X.B."/>
            <person name="Tian J.H."/>
            <person name="Sheng Y."/>
            <person name="Liu T."/>
            <person name="Pan Y.S."/>
            <person name="Xia L.Y."/>
            <person name="Li J."/>
            <person name="Zhao F."/>
            <person name="Cao W.C."/>
        </authorList>
    </citation>
    <scope>NUCLEOTIDE SEQUENCE</scope>
    <source>
        <strain evidence="2">Rsan-2018</strain>
    </source>
</reference>
<evidence type="ECO:0000313" key="3">
    <source>
        <dbReference type="Proteomes" id="UP000821837"/>
    </source>
</evidence>
<accession>A0A9D4TC60</accession>
<evidence type="ECO:0000313" key="2">
    <source>
        <dbReference type="EMBL" id="KAH7984694.1"/>
    </source>
</evidence>
<reference evidence="2" key="2">
    <citation type="submission" date="2021-09" db="EMBL/GenBank/DDBJ databases">
        <authorList>
            <person name="Jia N."/>
            <person name="Wang J."/>
            <person name="Shi W."/>
            <person name="Du L."/>
            <person name="Sun Y."/>
            <person name="Zhan W."/>
            <person name="Jiang J."/>
            <person name="Wang Q."/>
            <person name="Zhang B."/>
            <person name="Ji P."/>
            <person name="Sakyi L.B."/>
            <person name="Cui X."/>
            <person name="Yuan T."/>
            <person name="Jiang B."/>
            <person name="Yang W."/>
            <person name="Lam T.T.-Y."/>
            <person name="Chang Q."/>
            <person name="Ding S."/>
            <person name="Wang X."/>
            <person name="Zhu J."/>
            <person name="Ruan X."/>
            <person name="Zhao L."/>
            <person name="Wei J."/>
            <person name="Que T."/>
            <person name="Du C."/>
            <person name="Cheng J."/>
            <person name="Dai P."/>
            <person name="Han X."/>
            <person name="Huang E."/>
            <person name="Gao Y."/>
            <person name="Liu J."/>
            <person name="Shao H."/>
            <person name="Ye R."/>
            <person name="Li L."/>
            <person name="Wei W."/>
            <person name="Wang X."/>
            <person name="Wang C."/>
            <person name="Huo Q."/>
            <person name="Li W."/>
            <person name="Guo W."/>
            <person name="Chen H."/>
            <person name="Chen S."/>
            <person name="Zhou L."/>
            <person name="Zhou L."/>
            <person name="Ni X."/>
            <person name="Tian J."/>
            <person name="Zhou Y."/>
            <person name="Sheng Y."/>
            <person name="Liu T."/>
            <person name="Pan Y."/>
            <person name="Xia L."/>
            <person name="Li J."/>
            <person name="Zhao F."/>
            <person name="Cao W."/>
        </authorList>
    </citation>
    <scope>NUCLEOTIDE SEQUENCE</scope>
    <source>
        <strain evidence="2">Rsan-2018</strain>
        <tissue evidence="2">Larvae</tissue>
    </source>
</reference>
<comment type="caution">
    <text evidence="2">The sequence shown here is derived from an EMBL/GenBank/DDBJ whole genome shotgun (WGS) entry which is preliminary data.</text>
</comment>
<dbReference type="Proteomes" id="UP000821837">
    <property type="component" value="Chromosome 1"/>
</dbReference>
<dbReference type="AlphaFoldDB" id="A0A9D4TC60"/>
<feature type="region of interest" description="Disordered" evidence="1">
    <location>
        <begin position="97"/>
        <end position="128"/>
    </location>
</feature>